<keyword evidence="2" id="KW-0963">Cytoplasm</keyword>
<dbReference type="InterPro" id="IPR015943">
    <property type="entry name" value="WD40/YVTN_repeat-like_dom_sf"/>
</dbReference>
<keyword evidence="4" id="KW-0819">tRNA processing</keyword>
<accession>A0A238C0C3</accession>
<name>A0A238C0C3_9BILA</name>
<dbReference type="Pfam" id="PF00400">
    <property type="entry name" value="WD40"/>
    <property type="match status" value="1"/>
</dbReference>
<dbReference type="InterPro" id="IPR051973">
    <property type="entry name" value="tRNA_Anticodon_Mtase-Reg"/>
</dbReference>
<protein>
    <recommendedName>
        <fullName evidence="7">tRNA (34-2'-O)-methyltransferase regulator WDR6</fullName>
    </recommendedName>
</protein>
<evidence type="ECO:0000256" key="1">
    <source>
        <dbReference type="ARBA" id="ARBA00004496"/>
    </source>
</evidence>
<evidence type="ECO:0000313" key="8">
    <source>
        <dbReference type="EMBL" id="OZC10942.1"/>
    </source>
</evidence>
<dbReference type="PANTHER" id="PTHR14344:SF3">
    <property type="entry name" value="WD REPEAT-CONTAINING PROTEIN 6"/>
    <property type="match status" value="1"/>
</dbReference>
<organism evidence="8 9">
    <name type="scientific">Onchocerca flexuosa</name>
    <dbReference type="NCBI Taxonomy" id="387005"/>
    <lineage>
        <taxon>Eukaryota</taxon>
        <taxon>Metazoa</taxon>
        <taxon>Ecdysozoa</taxon>
        <taxon>Nematoda</taxon>
        <taxon>Chromadorea</taxon>
        <taxon>Rhabditida</taxon>
        <taxon>Spirurina</taxon>
        <taxon>Spiruromorpha</taxon>
        <taxon>Filarioidea</taxon>
        <taxon>Onchocercidae</taxon>
        <taxon>Onchocerca</taxon>
    </lineage>
</organism>
<evidence type="ECO:0000256" key="6">
    <source>
        <dbReference type="ARBA" id="ARBA00038255"/>
    </source>
</evidence>
<comment type="similarity">
    <text evidence="6">Belongs to the WD repeat WDR6 family.</text>
</comment>
<dbReference type="PANTHER" id="PTHR14344">
    <property type="entry name" value="WD REPEAT PROTEIN"/>
    <property type="match status" value="1"/>
</dbReference>
<dbReference type="GO" id="GO:0030488">
    <property type="term" value="P:tRNA methylation"/>
    <property type="evidence" value="ECO:0007669"/>
    <property type="project" value="TreeGrafter"/>
</dbReference>
<evidence type="ECO:0000256" key="2">
    <source>
        <dbReference type="ARBA" id="ARBA00022490"/>
    </source>
</evidence>
<dbReference type="AlphaFoldDB" id="A0A238C0C3"/>
<evidence type="ECO:0000256" key="5">
    <source>
        <dbReference type="ARBA" id="ARBA00022737"/>
    </source>
</evidence>
<reference evidence="8 9" key="1">
    <citation type="submission" date="2015-12" db="EMBL/GenBank/DDBJ databases">
        <title>Draft genome of the nematode, Onchocerca flexuosa.</title>
        <authorList>
            <person name="Mitreva M."/>
        </authorList>
    </citation>
    <scope>NUCLEOTIDE SEQUENCE [LARGE SCALE GENOMIC DNA]</scope>
    <source>
        <strain evidence="8">Red Deer</strain>
    </source>
</reference>
<dbReference type="SUPFAM" id="SSF50978">
    <property type="entry name" value="WD40 repeat-like"/>
    <property type="match status" value="1"/>
</dbReference>
<dbReference type="GO" id="GO:0005737">
    <property type="term" value="C:cytoplasm"/>
    <property type="evidence" value="ECO:0007669"/>
    <property type="project" value="UniProtKB-SubCell"/>
</dbReference>
<dbReference type="EMBL" id="KZ269983">
    <property type="protein sequence ID" value="OZC10942.1"/>
    <property type="molecule type" value="Genomic_DNA"/>
</dbReference>
<keyword evidence="5" id="KW-0677">Repeat</keyword>
<dbReference type="SMART" id="SM00320">
    <property type="entry name" value="WD40"/>
    <property type="match status" value="4"/>
</dbReference>
<keyword evidence="3" id="KW-0853">WD repeat</keyword>
<evidence type="ECO:0000256" key="4">
    <source>
        <dbReference type="ARBA" id="ARBA00022694"/>
    </source>
</evidence>
<gene>
    <name evidence="8" type="ORF">X798_02086</name>
</gene>
<proteinExistence type="inferred from homology"/>
<evidence type="ECO:0000256" key="7">
    <source>
        <dbReference type="ARBA" id="ARBA00040154"/>
    </source>
</evidence>
<comment type="subcellular location">
    <subcellularLocation>
        <location evidence="1">Cytoplasm</location>
    </subcellularLocation>
</comment>
<evidence type="ECO:0000256" key="3">
    <source>
        <dbReference type="ARBA" id="ARBA00022574"/>
    </source>
</evidence>
<keyword evidence="9" id="KW-1185">Reference proteome</keyword>
<sequence length="557" mass="63790">MEAYVFENMENMQTMDLIYPDLSVQSFIALSQQCYYILDFQGTLYEANTSSLNKILQCSSARSNSLKLSPCRRYIAFSEDRKLHIIRVEDHECAFFCALDQILDLFWVENCLFLALLNFKNIIVHLSEDMLEWTNNIVQIDLQEIVSCAVHAEELFLGNPLQLLSSSKLSTAIEMEWPCRFLETRNQLYVAGFRGGNFILVNYNSGHCVCDVWCGGRRRSWWLSILEGDENCKESKSLCFEFVMKKRISRIMLHMNDLHIIKPNLHLSNITSITVTRSNQKELYITGGIDTTLVLFRFASSGSVEVLQRLQAHSSSVYCVCAMDSHLISAGGKSEIFIWRLEAGNLRQLFNTRMKENYRLLNVRFISVKPCIRFLVSYSDGRLMIYEINQALDLKKHSVLPNSINGDGIMVKISCASLDDSFVCGAISSTGILHIWSFSDLINLKDHRTIEVEKCGLSALSIHSENEFLYVGVGSESGTITIFQGDKDWKFTKSINCWHSATCTDLHLHRTSQSFFVFSIALDCRLAVFVYSPAFQTVSYYYSLGLNFCFIRYDMFR</sequence>
<dbReference type="Gene3D" id="2.130.10.10">
    <property type="entry name" value="YVTN repeat-like/Quinoprotein amine dehydrogenase"/>
    <property type="match status" value="1"/>
</dbReference>
<dbReference type="Proteomes" id="UP000242913">
    <property type="component" value="Unassembled WGS sequence"/>
</dbReference>
<dbReference type="OrthoDB" id="5594999at2759"/>
<evidence type="ECO:0000313" key="9">
    <source>
        <dbReference type="Proteomes" id="UP000242913"/>
    </source>
</evidence>
<dbReference type="InterPro" id="IPR036322">
    <property type="entry name" value="WD40_repeat_dom_sf"/>
</dbReference>
<dbReference type="InterPro" id="IPR001680">
    <property type="entry name" value="WD40_rpt"/>
</dbReference>